<feature type="domain" description="CCHC-type" evidence="3">
    <location>
        <begin position="138"/>
        <end position="152"/>
    </location>
</feature>
<reference evidence="4" key="1">
    <citation type="submission" date="2017-07" db="EMBL/GenBank/DDBJ databases">
        <title>Taro Niue Genome Assembly and Annotation.</title>
        <authorList>
            <person name="Atibalentja N."/>
            <person name="Keating K."/>
            <person name="Fields C.J."/>
        </authorList>
    </citation>
    <scope>NUCLEOTIDE SEQUENCE</scope>
    <source>
        <strain evidence="4">Niue_2</strain>
        <tissue evidence="4">Leaf</tissue>
    </source>
</reference>
<dbReference type="SMART" id="SM00343">
    <property type="entry name" value="ZnF_C2HC"/>
    <property type="match status" value="1"/>
</dbReference>
<feature type="transmembrane region" description="Helical" evidence="2">
    <location>
        <begin position="81"/>
        <end position="108"/>
    </location>
</feature>
<evidence type="ECO:0000259" key="3">
    <source>
        <dbReference type="PROSITE" id="PS50158"/>
    </source>
</evidence>
<dbReference type="PROSITE" id="PS50158">
    <property type="entry name" value="ZF_CCHC"/>
    <property type="match status" value="1"/>
</dbReference>
<dbReference type="InterPro" id="IPR001878">
    <property type="entry name" value="Znf_CCHC"/>
</dbReference>
<sequence>MFDLPMAQATGDSGLILGGVGLLLVWLPIPAPLTKVNACGLVVTILIQAIPVLLLFILILLQDLSGDLLGIWNHTHLHRMIHMEAILFLKCLCLLLLLCLHPVVMLLFRPDHRRSIVGPGSRVALAGLSLWALGPPTCFQCGKSGHLRHNCPACGPATRALGGGHLRPARGPESKVSGGGSSSYANVVRNQGNELRIRMGSKRLTDVGTVPEEWLARKEGHLGGAFVSLLFKEWWRQRG</sequence>
<feature type="transmembrane region" description="Helical" evidence="2">
    <location>
        <begin position="39"/>
        <end position="61"/>
    </location>
</feature>
<keyword evidence="2" id="KW-1133">Transmembrane helix</keyword>
<keyword evidence="5" id="KW-1185">Reference proteome</keyword>
<accession>A0A843VU78</accession>
<keyword evidence="1" id="KW-0862">Zinc</keyword>
<dbReference type="Proteomes" id="UP000652761">
    <property type="component" value="Unassembled WGS sequence"/>
</dbReference>
<comment type="caution">
    <text evidence="4">The sequence shown here is derived from an EMBL/GenBank/DDBJ whole genome shotgun (WGS) entry which is preliminary data.</text>
</comment>
<gene>
    <name evidence="4" type="ORF">Taro_029192</name>
</gene>
<dbReference type="SUPFAM" id="SSF57756">
    <property type="entry name" value="Retrovirus zinc finger-like domains"/>
    <property type="match status" value="1"/>
</dbReference>
<keyword evidence="1" id="KW-0863">Zinc-finger</keyword>
<protein>
    <recommendedName>
        <fullName evidence="3">CCHC-type domain-containing protein</fullName>
    </recommendedName>
</protein>
<proteinExistence type="predicted"/>
<evidence type="ECO:0000256" key="1">
    <source>
        <dbReference type="PROSITE-ProRule" id="PRU00047"/>
    </source>
</evidence>
<keyword evidence="2" id="KW-0812">Transmembrane</keyword>
<organism evidence="4 5">
    <name type="scientific">Colocasia esculenta</name>
    <name type="common">Wild taro</name>
    <name type="synonym">Arum esculentum</name>
    <dbReference type="NCBI Taxonomy" id="4460"/>
    <lineage>
        <taxon>Eukaryota</taxon>
        <taxon>Viridiplantae</taxon>
        <taxon>Streptophyta</taxon>
        <taxon>Embryophyta</taxon>
        <taxon>Tracheophyta</taxon>
        <taxon>Spermatophyta</taxon>
        <taxon>Magnoliopsida</taxon>
        <taxon>Liliopsida</taxon>
        <taxon>Araceae</taxon>
        <taxon>Aroideae</taxon>
        <taxon>Colocasieae</taxon>
        <taxon>Colocasia</taxon>
    </lineage>
</organism>
<dbReference type="GO" id="GO:0008270">
    <property type="term" value="F:zinc ion binding"/>
    <property type="evidence" value="ECO:0007669"/>
    <property type="project" value="UniProtKB-KW"/>
</dbReference>
<keyword evidence="2" id="KW-0472">Membrane</keyword>
<keyword evidence="1" id="KW-0479">Metal-binding</keyword>
<dbReference type="InterPro" id="IPR036875">
    <property type="entry name" value="Znf_CCHC_sf"/>
</dbReference>
<dbReference type="GO" id="GO:0003676">
    <property type="term" value="F:nucleic acid binding"/>
    <property type="evidence" value="ECO:0007669"/>
    <property type="project" value="InterPro"/>
</dbReference>
<evidence type="ECO:0000313" key="5">
    <source>
        <dbReference type="Proteomes" id="UP000652761"/>
    </source>
</evidence>
<dbReference type="AlphaFoldDB" id="A0A843VU78"/>
<evidence type="ECO:0000313" key="4">
    <source>
        <dbReference type="EMBL" id="MQL96524.1"/>
    </source>
</evidence>
<name>A0A843VU78_COLES</name>
<dbReference type="EMBL" id="NMUH01001924">
    <property type="protein sequence ID" value="MQL96524.1"/>
    <property type="molecule type" value="Genomic_DNA"/>
</dbReference>
<feature type="transmembrane region" description="Helical" evidence="2">
    <location>
        <begin position="6"/>
        <end position="27"/>
    </location>
</feature>
<evidence type="ECO:0000256" key="2">
    <source>
        <dbReference type="SAM" id="Phobius"/>
    </source>
</evidence>